<protein>
    <submittedName>
        <fullName evidence="1">Uncharacterized protein</fullName>
    </submittedName>
</protein>
<dbReference type="AlphaFoldDB" id="A0A4S2MXL1"/>
<accession>A0A4S2MXL1</accession>
<gene>
    <name evidence="1" type="ORF">EX30DRAFT_340722</name>
</gene>
<keyword evidence="2" id="KW-1185">Reference proteome</keyword>
<evidence type="ECO:0000313" key="1">
    <source>
        <dbReference type="EMBL" id="TGZ81439.1"/>
    </source>
</evidence>
<reference evidence="1 2" key="1">
    <citation type="submission" date="2019-04" db="EMBL/GenBank/DDBJ databases">
        <title>Comparative genomics and transcriptomics to analyze fruiting body development in filamentous ascomycetes.</title>
        <authorList>
            <consortium name="DOE Joint Genome Institute"/>
            <person name="Lutkenhaus R."/>
            <person name="Traeger S."/>
            <person name="Breuer J."/>
            <person name="Kuo A."/>
            <person name="Lipzen A."/>
            <person name="Pangilinan J."/>
            <person name="Dilworth D."/>
            <person name="Sandor L."/>
            <person name="Poggeler S."/>
            <person name="Barry K."/>
            <person name="Grigoriev I.V."/>
            <person name="Nowrousian M."/>
        </authorList>
    </citation>
    <scope>NUCLEOTIDE SEQUENCE [LARGE SCALE GENOMIC DNA]</scope>
    <source>
        <strain evidence="1 2">CBS 389.68</strain>
    </source>
</reference>
<proteinExistence type="predicted"/>
<organism evidence="1 2">
    <name type="scientific">Ascodesmis nigricans</name>
    <dbReference type="NCBI Taxonomy" id="341454"/>
    <lineage>
        <taxon>Eukaryota</taxon>
        <taxon>Fungi</taxon>
        <taxon>Dikarya</taxon>
        <taxon>Ascomycota</taxon>
        <taxon>Pezizomycotina</taxon>
        <taxon>Pezizomycetes</taxon>
        <taxon>Pezizales</taxon>
        <taxon>Ascodesmidaceae</taxon>
        <taxon>Ascodesmis</taxon>
    </lineage>
</organism>
<name>A0A4S2MXL1_9PEZI</name>
<dbReference type="EMBL" id="ML220119">
    <property type="protein sequence ID" value="TGZ81439.1"/>
    <property type="molecule type" value="Genomic_DNA"/>
</dbReference>
<dbReference type="Proteomes" id="UP000298138">
    <property type="component" value="Unassembled WGS sequence"/>
</dbReference>
<sequence length="63" mass="7048">MPAPPTPIPADEHRKLTVNMIHDPAPHSTPLPARRSQLLEFMPVSVLADFPSRCYTASRRVET</sequence>
<evidence type="ECO:0000313" key="2">
    <source>
        <dbReference type="Proteomes" id="UP000298138"/>
    </source>
</evidence>
<dbReference type="InParanoid" id="A0A4S2MXL1"/>